<evidence type="ECO:0000256" key="1">
    <source>
        <dbReference type="SAM" id="MobiDB-lite"/>
    </source>
</evidence>
<dbReference type="GO" id="GO:0016301">
    <property type="term" value="F:kinase activity"/>
    <property type="evidence" value="ECO:0007669"/>
    <property type="project" value="UniProtKB-KW"/>
</dbReference>
<protein>
    <submittedName>
        <fullName evidence="2">Thymidylate kinase</fullName>
    </submittedName>
</protein>
<dbReference type="AlphaFoldDB" id="A0AAV3ZCQ1"/>
<sequence length="200" mass="21380">MEGKCDLRACLMTDKLVGSAERSPLFGVCCFKGQESISAGRNRTRPIGAPSCLRSPTTSRQATHSLRSPTTGRQAIHSLRSPTTGRQAIHSLRSPKTGRQATHSLRSPTTGRQATHSLRSPTTGRQAIYSLRSPTTSRQATHSLRSPTTGVSYEQSMLRDISPPLEALAGSSVIARGNLLQHLTYGRGRGDAGEHGTPPG</sequence>
<keyword evidence="3" id="KW-1185">Reference proteome</keyword>
<gene>
    <name evidence="2" type="ORF">PoB_001865400</name>
</gene>
<evidence type="ECO:0000313" key="2">
    <source>
        <dbReference type="EMBL" id="GFN92148.1"/>
    </source>
</evidence>
<feature type="compositionally biased region" description="Polar residues" evidence="1">
    <location>
        <begin position="97"/>
        <end position="125"/>
    </location>
</feature>
<name>A0AAV3ZCQ1_9GAST</name>
<feature type="region of interest" description="Disordered" evidence="1">
    <location>
        <begin position="39"/>
        <end position="125"/>
    </location>
</feature>
<keyword evidence="2" id="KW-0418">Kinase</keyword>
<evidence type="ECO:0000313" key="3">
    <source>
        <dbReference type="Proteomes" id="UP000735302"/>
    </source>
</evidence>
<organism evidence="2 3">
    <name type="scientific">Plakobranchus ocellatus</name>
    <dbReference type="NCBI Taxonomy" id="259542"/>
    <lineage>
        <taxon>Eukaryota</taxon>
        <taxon>Metazoa</taxon>
        <taxon>Spiralia</taxon>
        <taxon>Lophotrochozoa</taxon>
        <taxon>Mollusca</taxon>
        <taxon>Gastropoda</taxon>
        <taxon>Heterobranchia</taxon>
        <taxon>Euthyneura</taxon>
        <taxon>Panpulmonata</taxon>
        <taxon>Sacoglossa</taxon>
        <taxon>Placobranchoidea</taxon>
        <taxon>Plakobranchidae</taxon>
        <taxon>Plakobranchus</taxon>
    </lineage>
</organism>
<accession>A0AAV3ZCQ1</accession>
<comment type="caution">
    <text evidence="2">The sequence shown here is derived from an EMBL/GenBank/DDBJ whole genome shotgun (WGS) entry which is preliminary data.</text>
</comment>
<dbReference type="Proteomes" id="UP000735302">
    <property type="component" value="Unassembled WGS sequence"/>
</dbReference>
<reference evidence="2 3" key="1">
    <citation type="journal article" date="2021" name="Elife">
        <title>Chloroplast acquisition without the gene transfer in kleptoplastic sea slugs, Plakobranchus ocellatus.</title>
        <authorList>
            <person name="Maeda T."/>
            <person name="Takahashi S."/>
            <person name="Yoshida T."/>
            <person name="Shimamura S."/>
            <person name="Takaki Y."/>
            <person name="Nagai Y."/>
            <person name="Toyoda A."/>
            <person name="Suzuki Y."/>
            <person name="Arimoto A."/>
            <person name="Ishii H."/>
            <person name="Satoh N."/>
            <person name="Nishiyama T."/>
            <person name="Hasebe M."/>
            <person name="Maruyama T."/>
            <person name="Minagawa J."/>
            <person name="Obokata J."/>
            <person name="Shigenobu S."/>
        </authorList>
    </citation>
    <scope>NUCLEOTIDE SEQUENCE [LARGE SCALE GENOMIC DNA]</scope>
</reference>
<feature type="compositionally biased region" description="Polar residues" evidence="1">
    <location>
        <begin position="54"/>
        <end position="73"/>
    </location>
</feature>
<keyword evidence="2" id="KW-0808">Transferase</keyword>
<dbReference type="EMBL" id="BLXT01002217">
    <property type="protein sequence ID" value="GFN92148.1"/>
    <property type="molecule type" value="Genomic_DNA"/>
</dbReference>
<proteinExistence type="predicted"/>